<dbReference type="RefSeq" id="WP_065848247.1">
    <property type="nucleotide sequence ID" value="NZ_JBHSKI010000001.1"/>
</dbReference>
<dbReference type="Proteomes" id="UP001596208">
    <property type="component" value="Unassembled WGS sequence"/>
</dbReference>
<feature type="compositionally biased region" description="Low complexity" evidence="1">
    <location>
        <begin position="49"/>
        <end position="61"/>
    </location>
</feature>
<evidence type="ECO:0000256" key="2">
    <source>
        <dbReference type="SAM" id="Phobius"/>
    </source>
</evidence>
<reference evidence="4" key="1">
    <citation type="journal article" date="2019" name="Int. J. Syst. Evol. Microbiol.">
        <title>The Global Catalogue of Microorganisms (GCM) 10K type strain sequencing project: providing services to taxonomists for standard genome sequencing and annotation.</title>
        <authorList>
            <consortium name="The Broad Institute Genomics Platform"/>
            <consortium name="The Broad Institute Genome Sequencing Center for Infectious Disease"/>
            <person name="Wu L."/>
            <person name="Ma J."/>
        </authorList>
    </citation>
    <scope>NUCLEOTIDE SEQUENCE [LARGE SCALE GENOMIC DNA]</scope>
    <source>
        <strain evidence="4">CGMCC 4.1721</strain>
    </source>
</reference>
<evidence type="ECO:0000313" key="4">
    <source>
        <dbReference type="Proteomes" id="UP001596208"/>
    </source>
</evidence>
<proteinExistence type="predicted"/>
<evidence type="ECO:0000313" key="3">
    <source>
        <dbReference type="EMBL" id="MFC5169645.1"/>
    </source>
</evidence>
<comment type="caution">
    <text evidence="3">The sequence shown here is derived from an EMBL/GenBank/DDBJ whole genome shotgun (WGS) entry which is preliminary data.</text>
</comment>
<keyword evidence="2" id="KW-1133">Transmembrane helix</keyword>
<dbReference type="EMBL" id="JBHSKI010000001">
    <property type="protein sequence ID" value="MFC5169645.1"/>
    <property type="molecule type" value="Genomic_DNA"/>
</dbReference>
<evidence type="ECO:0008006" key="5">
    <source>
        <dbReference type="Google" id="ProtNLM"/>
    </source>
</evidence>
<feature type="compositionally biased region" description="Pro residues" evidence="1">
    <location>
        <begin position="1"/>
        <end position="11"/>
    </location>
</feature>
<keyword evidence="4" id="KW-1185">Reference proteome</keyword>
<feature type="transmembrane region" description="Helical" evidence="2">
    <location>
        <begin position="128"/>
        <end position="153"/>
    </location>
</feature>
<protein>
    <recommendedName>
        <fullName evidence="5">Integral membrane protein</fullName>
    </recommendedName>
</protein>
<feature type="region of interest" description="Disordered" evidence="1">
    <location>
        <begin position="1"/>
        <end position="65"/>
    </location>
</feature>
<organism evidence="3 4">
    <name type="scientific">Streptomyces mutomycini</name>
    <dbReference type="NCBI Taxonomy" id="284036"/>
    <lineage>
        <taxon>Bacteria</taxon>
        <taxon>Bacillati</taxon>
        <taxon>Actinomycetota</taxon>
        <taxon>Actinomycetes</taxon>
        <taxon>Kitasatosporales</taxon>
        <taxon>Streptomycetaceae</taxon>
        <taxon>Streptomyces</taxon>
    </lineage>
</organism>
<feature type="transmembrane region" description="Helical" evidence="2">
    <location>
        <begin position="103"/>
        <end position="121"/>
    </location>
</feature>
<keyword evidence="2" id="KW-0812">Transmembrane</keyword>
<keyword evidence="2" id="KW-0472">Membrane</keyword>
<feature type="transmembrane region" description="Helical" evidence="2">
    <location>
        <begin position="181"/>
        <end position="198"/>
    </location>
</feature>
<name>A0ABW0AXK1_9ACTN</name>
<accession>A0ABW0AXK1</accession>
<evidence type="ECO:0000256" key="1">
    <source>
        <dbReference type="SAM" id="MobiDB-lite"/>
    </source>
</evidence>
<sequence length="202" mass="20323">MSQPVQPPNPSQPYGGQPADGNPYASEQQPAQPGNPYAGQQPGAPTGNPFAGQQPGQFAGGPFPPAPPAARNQVGLGVLAALGAAIVAAILYGVLAGSIEREVGYAAIGVGFLVGFAASKVGGANPAVLGASVVFSLVAVFFGQLIGMAMLVAEANGVGFSEVFFDRFGDLVNAWKELSDFMTYLFLLLGPVAAFGGARKAG</sequence>
<feature type="transmembrane region" description="Helical" evidence="2">
    <location>
        <begin position="74"/>
        <end position="97"/>
    </location>
</feature>
<gene>
    <name evidence="3" type="ORF">ACFPRK_03355</name>
</gene>